<evidence type="ECO:0000313" key="3">
    <source>
        <dbReference type="Proteomes" id="UP000628079"/>
    </source>
</evidence>
<reference evidence="2" key="2">
    <citation type="submission" date="2020-09" db="EMBL/GenBank/DDBJ databases">
        <authorList>
            <person name="Sun Q."/>
            <person name="Zhou Y."/>
        </authorList>
    </citation>
    <scope>NUCLEOTIDE SEQUENCE</scope>
    <source>
        <strain evidence="2">CGMCC 1.10749</strain>
    </source>
</reference>
<comment type="caution">
    <text evidence="2">The sequence shown here is derived from an EMBL/GenBank/DDBJ whole genome shotgun (WGS) entry which is preliminary data.</text>
</comment>
<organism evidence="2 3">
    <name type="scientific">Knoellia flava</name>
    <dbReference type="NCBI Taxonomy" id="913969"/>
    <lineage>
        <taxon>Bacteria</taxon>
        <taxon>Bacillati</taxon>
        <taxon>Actinomycetota</taxon>
        <taxon>Actinomycetes</taxon>
        <taxon>Micrococcales</taxon>
        <taxon>Intrasporangiaceae</taxon>
        <taxon>Knoellia</taxon>
    </lineage>
</organism>
<reference evidence="2" key="1">
    <citation type="journal article" date="2014" name="Int. J. Syst. Evol. Microbiol.">
        <title>Complete genome sequence of Corynebacterium casei LMG S-19264T (=DSM 44701T), isolated from a smear-ripened cheese.</title>
        <authorList>
            <consortium name="US DOE Joint Genome Institute (JGI-PGF)"/>
            <person name="Walter F."/>
            <person name="Albersmeier A."/>
            <person name="Kalinowski J."/>
            <person name="Ruckert C."/>
        </authorList>
    </citation>
    <scope>NUCLEOTIDE SEQUENCE</scope>
    <source>
        <strain evidence="2">CGMCC 1.10749</strain>
    </source>
</reference>
<evidence type="ECO:0000256" key="1">
    <source>
        <dbReference type="SAM" id="Phobius"/>
    </source>
</evidence>
<gene>
    <name evidence="2" type="ORF">GCM10011314_00710</name>
</gene>
<feature type="transmembrane region" description="Helical" evidence="1">
    <location>
        <begin position="73"/>
        <end position="95"/>
    </location>
</feature>
<keyword evidence="1" id="KW-1133">Transmembrane helix</keyword>
<protein>
    <submittedName>
        <fullName evidence="2">Uncharacterized protein</fullName>
    </submittedName>
</protein>
<feature type="transmembrane region" description="Helical" evidence="1">
    <location>
        <begin position="101"/>
        <end position="124"/>
    </location>
</feature>
<dbReference type="RefSeq" id="WP_052117179.1">
    <property type="nucleotide sequence ID" value="NZ_BMEA01000001.1"/>
</dbReference>
<name>A0A8H9FP27_9MICO</name>
<feature type="transmembrane region" description="Helical" evidence="1">
    <location>
        <begin position="12"/>
        <end position="31"/>
    </location>
</feature>
<dbReference type="EMBL" id="BMEA01000001">
    <property type="protein sequence ID" value="GGB65374.1"/>
    <property type="molecule type" value="Genomic_DNA"/>
</dbReference>
<sequence length="219" mass="22623">MSPLQWRWVRWTVAGELAGFVAPAVVGVLTADSPARLAVPSVVLAGAVEGLLLGAAQGHVLRSVVPRLDVWRFSGLTSVAAALAYVVVMVPMAAAVTLGELPVAVLALVAAALAAVLLASLGTAQWLELRRHVDRAGFWVPWTAVAWSCGLAVFMLLATPLWRPGQPLPVSVAVGLLGALAMATAVAVVTGLALPRLLRGASRGVSGRSRSRAGSRPRP</sequence>
<accession>A0A8H9FP27</accession>
<keyword evidence="1" id="KW-0812">Transmembrane</keyword>
<feature type="transmembrane region" description="Helical" evidence="1">
    <location>
        <begin position="170"/>
        <end position="194"/>
    </location>
</feature>
<proteinExistence type="predicted"/>
<dbReference type="Proteomes" id="UP000628079">
    <property type="component" value="Unassembled WGS sequence"/>
</dbReference>
<feature type="transmembrane region" description="Helical" evidence="1">
    <location>
        <begin position="37"/>
        <end position="61"/>
    </location>
</feature>
<keyword evidence="1" id="KW-0472">Membrane</keyword>
<feature type="transmembrane region" description="Helical" evidence="1">
    <location>
        <begin position="136"/>
        <end position="158"/>
    </location>
</feature>
<dbReference type="AlphaFoldDB" id="A0A8H9FP27"/>
<evidence type="ECO:0000313" key="2">
    <source>
        <dbReference type="EMBL" id="GGB65374.1"/>
    </source>
</evidence>